<feature type="compositionally biased region" description="Polar residues" evidence="1">
    <location>
        <begin position="18"/>
        <end position="31"/>
    </location>
</feature>
<evidence type="ECO:0000313" key="2">
    <source>
        <dbReference type="EMBL" id="EDR01361.1"/>
    </source>
</evidence>
<dbReference type="KEGG" id="lbc:LACBIDRAFT_312263"/>
<dbReference type="EMBL" id="DS547140">
    <property type="protein sequence ID" value="EDR01361.1"/>
    <property type="molecule type" value="Genomic_DNA"/>
</dbReference>
<dbReference type="GeneID" id="6083631"/>
<dbReference type="HOGENOM" id="CLU_1949154_0_0_1"/>
<dbReference type="InParanoid" id="B0DVU6"/>
<evidence type="ECO:0000256" key="1">
    <source>
        <dbReference type="SAM" id="MobiDB-lite"/>
    </source>
</evidence>
<protein>
    <submittedName>
        <fullName evidence="2">Predicted protein</fullName>
    </submittedName>
</protein>
<proteinExistence type="predicted"/>
<accession>B0DVU6</accession>
<feature type="region of interest" description="Disordered" evidence="1">
    <location>
        <begin position="1"/>
        <end position="71"/>
    </location>
</feature>
<gene>
    <name evidence="2" type="ORF">LACBIDRAFT_312263</name>
</gene>
<keyword evidence="3" id="KW-1185">Reference proteome</keyword>
<feature type="compositionally biased region" description="Basic residues" evidence="1">
    <location>
        <begin position="1"/>
        <end position="12"/>
    </location>
</feature>
<sequence>MKRRQRRTHIHPPLRVPRQNTGFGIPLQSNVAPMGREFKPLPPVHTGDPSRTDKNFNWGQSDEEGYTGGNEPANAYYANPGLFPGRYVLTLSPKVAFLSSFDVFWNKGTIPNQYNDDANPYACSDFYISLSSP</sequence>
<dbReference type="OrthoDB" id="10431398at2759"/>
<reference evidence="2 3" key="1">
    <citation type="journal article" date="2008" name="Nature">
        <title>The genome of Laccaria bicolor provides insights into mycorrhizal symbiosis.</title>
        <authorList>
            <person name="Martin F."/>
            <person name="Aerts A."/>
            <person name="Ahren D."/>
            <person name="Brun A."/>
            <person name="Danchin E.G.J."/>
            <person name="Duchaussoy F."/>
            <person name="Gibon J."/>
            <person name="Kohler A."/>
            <person name="Lindquist E."/>
            <person name="Pereda V."/>
            <person name="Salamov A."/>
            <person name="Shapiro H.J."/>
            <person name="Wuyts J."/>
            <person name="Blaudez D."/>
            <person name="Buee M."/>
            <person name="Brokstein P."/>
            <person name="Canbaeck B."/>
            <person name="Cohen D."/>
            <person name="Courty P.E."/>
            <person name="Coutinho P.M."/>
            <person name="Delaruelle C."/>
            <person name="Detter J.C."/>
            <person name="Deveau A."/>
            <person name="DiFazio S."/>
            <person name="Duplessis S."/>
            <person name="Fraissinet-Tachet L."/>
            <person name="Lucic E."/>
            <person name="Frey-Klett P."/>
            <person name="Fourrey C."/>
            <person name="Feussner I."/>
            <person name="Gay G."/>
            <person name="Grimwood J."/>
            <person name="Hoegger P.J."/>
            <person name="Jain P."/>
            <person name="Kilaru S."/>
            <person name="Labbe J."/>
            <person name="Lin Y.C."/>
            <person name="Legue V."/>
            <person name="Le Tacon F."/>
            <person name="Marmeisse R."/>
            <person name="Melayah D."/>
            <person name="Montanini B."/>
            <person name="Muratet M."/>
            <person name="Nehls U."/>
            <person name="Niculita-Hirzel H."/>
            <person name="Oudot-Le Secq M.P."/>
            <person name="Peter M."/>
            <person name="Quesneville H."/>
            <person name="Rajashekar B."/>
            <person name="Reich M."/>
            <person name="Rouhier N."/>
            <person name="Schmutz J."/>
            <person name="Yin T."/>
            <person name="Chalot M."/>
            <person name="Henrissat B."/>
            <person name="Kuees U."/>
            <person name="Lucas S."/>
            <person name="Van de Peer Y."/>
            <person name="Podila G.K."/>
            <person name="Polle A."/>
            <person name="Pukkila P.J."/>
            <person name="Richardson P.M."/>
            <person name="Rouze P."/>
            <person name="Sanders I.R."/>
            <person name="Stajich J.E."/>
            <person name="Tunlid A."/>
            <person name="Tuskan G."/>
            <person name="Grigoriev I.V."/>
        </authorList>
    </citation>
    <scope>NUCLEOTIDE SEQUENCE [LARGE SCALE GENOMIC DNA]</scope>
    <source>
        <strain evidence="3">S238N-H82 / ATCC MYA-4686</strain>
    </source>
</reference>
<name>B0DVU6_LACBS</name>
<organism evidence="3">
    <name type="scientific">Laccaria bicolor (strain S238N-H82 / ATCC MYA-4686)</name>
    <name type="common">Bicoloured deceiver</name>
    <name type="synonym">Laccaria laccata var. bicolor</name>
    <dbReference type="NCBI Taxonomy" id="486041"/>
    <lineage>
        <taxon>Eukaryota</taxon>
        <taxon>Fungi</taxon>
        <taxon>Dikarya</taxon>
        <taxon>Basidiomycota</taxon>
        <taxon>Agaricomycotina</taxon>
        <taxon>Agaricomycetes</taxon>
        <taxon>Agaricomycetidae</taxon>
        <taxon>Agaricales</taxon>
        <taxon>Agaricineae</taxon>
        <taxon>Hydnangiaceae</taxon>
        <taxon>Laccaria</taxon>
    </lineage>
</organism>
<dbReference type="Proteomes" id="UP000001194">
    <property type="component" value="Unassembled WGS sequence"/>
</dbReference>
<evidence type="ECO:0000313" key="3">
    <source>
        <dbReference type="Proteomes" id="UP000001194"/>
    </source>
</evidence>
<dbReference type="AlphaFoldDB" id="B0DVU6"/>
<dbReference type="RefSeq" id="XP_001888068.1">
    <property type="nucleotide sequence ID" value="XM_001888033.1"/>
</dbReference>